<reference evidence="3" key="1">
    <citation type="submission" date="2014-04" db="EMBL/GenBank/DDBJ databases">
        <title>Evolutionary Origins and Diversification of the Mycorrhizal Mutualists.</title>
        <authorList>
            <consortium name="DOE Joint Genome Institute"/>
            <consortium name="Mycorrhizal Genomics Consortium"/>
            <person name="Kohler A."/>
            <person name="Kuo A."/>
            <person name="Nagy L.G."/>
            <person name="Floudas D."/>
            <person name="Copeland A."/>
            <person name="Barry K.W."/>
            <person name="Cichocki N."/>
            <person name="Veneault-Fourrey C."/>
            <person name="LaButti K."/>
            <person name="Lindquist E.A."/>
            <person name="Lipzen A."/>
            <person name="Lundell T."/>
            <person name="Morin E."/>
            <person name="Murat C."/>
            <person name="Riley R."/>
            <person name="Ohm R."/>
            <person name="Sun H."/>
            <person name="Tunlid A."/>
            <person name="Henrissat B."/>
            <person name="Grigoriev I.V."/>
            <person name="Hibbett D.S."/>
            <person name="Martin F."/>
        </authorList>
    </citation>
    <scope>NUCLEOTIDE SEQUENCE [LARGE SCALE GENOMIC DNA]</scope>
    <source>
        <strain evidence="3">FD-334 SS-4</strain>
    </source>
</reference>
<protein>
    <submittedName>
        <fullName evidence="2">Uncharacterized protein</fullName>
    </submittedName>
</protein>
<keyword evidence="3" id="KW-1185">Reference proteome</keyword>
<name>A0A0D2P985_HYPSF</name>
<evidence type="ECO:0000313" key="2">
    <source>
        <dbReference type="EMBL" id="KJA16920.1"/>
    </source>
</evidence>
<proteinExistence type="predicted"/>
<dbReference type="EMBL" id="KN817612">
    <property type="protein sequence ID" value="KJA16920.1"/>
    <property type="molecule type" value="Genomic_DNA"/>
</dbReference>
<evidence type="ECO:0000313" key="3">
    <source>
        <dbReference type="Proteomes" id="UP000054270"/>
    </source>
</evidence>
<evidence type="ECO:0000256" key="1">
    <source>
        <dbReference type="SAM" id="MobiDB-lite"/>
    </source>
</evidence>
<dbReference type="OrthoDB" id="2967766at2759"/>
<accession>A0A0D2P985</accession>
<sequence>MASVAQSADWTDTWAAAIVAPPCTVESISSRLKDLLDGKDVGDATGRAKNEPKAKDLLEVFVQQVNWTFKPEAFDVIWHAIFSLAKKLGCTEKIRDATYFWTEKYLFHEAMDAIPAEGDEDVDFGLVDGYDNTWIIVALGDARLYSLGYGYSAFAWNALLNGLGLDEGEPEPISDSMRIGSCAQLLGAGGRLKLRIYGGGDQHKTPGFAGRYLVAAPTGEQEKYKRDGEIMWNKVLSALEEQQKKAGPRAAALLLKTHKHLQSGARDLTSAEVTEIVWHSEVVSESRDTMQTSSLPGEAERATQIMKTL</sequence>
<dbReference type="AlphaFoldDB" id="A0A0D2P985"/>
<organism evidence="2 3">
    <name type="scientific">Hypholoma sublateritium (strain FD-334 SS-4)</name>
    <dbReference type="NCBI Taxonomy" id="945553"/>
    <lineage>
        <taxon>Eukaryota</taxon>
        <taxon>Fungi</taxon>
        <taxon>Dikarya</taxon>
        <taxon>Basidiomycota</taxon>
        <taxon>Agaricomycotina</taxon>
        <taxon>Agaricomycetes</taxon>
        <taxon>Agaricomycetidae</taxon>
        <taxon>Agaricales</taxon>
        <taxon>Agaricineae</taxon>
        <taxon>Strophariaceae</taxon>
        <taxon>Hypholoma</taxon>
    </lineage>
</organism>
<dbReference type="OMA" id="VIWHAIF"/>
<dbReference type="Proteomes" id="UP000054270">
    <property type="component" value="Unassembled WGS sequence"/>
</dbReference>
<gene>
    <name evidence="2" type="ORF">HYPSUDRAFT_79830</name>
</gene>
<feature type="region of interest" description="Disordered" evidence="1">
    <location>
        <begin position="288"/>
        <end position="309"/>
    </location>
</feature>